<gene>
    <name evidence="1" type="ORF">PS691_05462</name>
</gene>
<sequence>MQGPYPMQDPEWLQALNSGTNVQECRISVSIDAFDRLRGVFSVHLVRYKGAVDCRSHLMGA</sequence>
<dbReference type="Proteomes" id="UP000337909">
    <property type="component" value="Unassembled WGS sequence"/>
</dbReference>
<accession>A0A5E7FF76</accession>
<dbReference type="AlphaFoldDB" id="A0A5E7FF76"/>
<dbReference type="EMBL" id="CABVHQ010000096">
    <property type="protein sequence ID" value="VVO37806.1"/>
    <property type="molecule type" value="Genomic_DNA"/>
</dbReference>
<evidence type="ECO:0000313" key="2">
    <source>
        <dbReference type="Proteomes" id="UP000337909"/>
    </source>
</evidence>
<evidence type="ECO:0000313" key="1">
    <source>
        <dbReference type="EMBL" id="VVO37806.1"/>
    </source>
</evidence>
<proteinExistence type="predicted"/>
<organism evidence="1 2">
    <name type="scientific">Pseudomonas fluorescens</name>
    <dbReference type="NCBI Taxonomy" id="294"/>
    <lineage>
        <taxon>Bacteria</taxon>
        <taxon>Pseudomonadati</taxon>
        <taxon>Pseudomonadota</taxon>
        <taxon>Gammaproteobacteria</taxon>
        <taxon>Pseudomonadales</taxon>
        <taxon>Pseudomonadaceae</taxon>
        <taxon>Pseudomonas</taxon>
    </lineage>
</organism>
<protein>
    <submittedName>
        <fullName evidence="1">Uncharacterized protein</fullName>
    </submittedName>
</protein>
<reference evidence="1 2" key="1">
    <citation type="submission" date="2019-09" db="EMBL/GenBank/DDBJ databases">
        <authorList>
            <person name="Chandra G."/>
            <person name="Truman W A."/>
        </authorList>
    </citation>
    <scope>NUCLEOTIDE SEQUENCE [LARGE SCALE GENOMIC DNA]</scope>
    <source>
        <strain evidence="1">PS691</strain>
    </source>
</reference>
<name>A0A5E7FF76_PSEFL</name>